<keyword evidence="6" id="KW-1185">Reference proteome</keyword>
<accession>A0A3R7M392</accession>
<dbReference type="Gene3D" id="2.60.40.4060">
    <property type="entry name" value="Reeler domain"/>
    <property type="match status" value="1"/>
</dbReference>
<dbReference type="GO" id="GO:0099072">
    <property type="term" value="P:regulation of postsynaptic membrane neurotransmitter receptor levels"/>
    <property type="evidence" value="ECO:0007669"/>
    <property type="project" value="TreeGrafter"/>
</dbReference>
<evidence type="ECO:0000313" key="6">
    <source>
        <dbReference type="Proteomes" id="UP000283509"/>
    </source>
</evidence>
<dbReference type="GO" id="GO:0016020">
    <property type="term" value="C:membrane"/>
    <property type="evidence" value="ECO:0007669"/>
    <property type="project" value="UniProtKB-SubCell"/>
</dbReference>
<dbReference type="AlphaFoldDB" id="A0A3R7M392"/>
<dbReference type="EMBL" id="QCYY01002998">
    <property type="protein sequence ID" value="ROT66046.1"/>
    <property type="molecule type" value="Genomic_DNA"/>
</dbReference>
<dbReference type="PANTHER" id="PTHR46902">
    <property type="entry name" value="DOMON DOMAIN-CONTAINING PROTEIN FRRS1L"/>
    <property type="match status" value="1"/>
</dbReference>
<dbReference type="PANTHER" id="PTHR46902:SF1">
    <property type="entry name" value="DOMON DOMAIN-CONTAINING PROTEIN FRRS1L"/>
    <property type="match status" value="1"/>
</dbReference>
<comment type="subcellular location">
    <subcellularLocation>
        <location evidence="2">Membrane</location>
        <topology evidence="2">Multi-pass membrane protein</topology>
    </subcellularLocation>
</comment>
<reference evidence="5 6" key="2">
    <citation type="submission" date="2019-01" db="EMBL/GenBank/DDBJ databases">
        <title>The decoding of complex shrimp genome reveals the adaptation for benthos swimmer, frequently molting mechanism and breeding impact on genome.</title>
        <authorList>
            <person name="Sun Y."/>
            <person name="Gao Y."/>
            <person name="Yu Y."/>
        </authorList>
    </citation>
    <scope>NUCLEOTIDE SEQUENCE [LARGE SCALE GENOMIC DNA]</scope>
    <source>
        <tissue evidence="5">Muscle</tissue>
    </source>
</reference>
<keyword evidence="3" id="KW-0408">Iron</keyword>
<dbReference type="OrthoDB" id="6418377at2759"/>
<dbReference type="Pfam" id="PF02014">
    <property type="entry name" value="Reeler"/>
    <property type="match status" value="1"/>
</dbReference>
<evidence type="ECO:0000256" key="3">
    <source>
        <dbReference type="ARBA" id="ARBA00023004"/>
    </source>
</evidence>
<dbReference type="STRING" id="6689.A0A3R7M392"/>
<gene>
    <name evidence="5" type="ORF">C7M84_015977</name>
</gene>
<comment type="cofactor">
    <cofactor evidence="1">
        <name>heme b</name>
        <dbReference type="ChEBI" id="CHEBI:60344"/>
    </cofactor>
</comment>
<dbReference type="InterPro" id="IPR005018">
    <property type="entry name" value="DOMON_domain"/>
</dbReference>
<dbReference type="GO" id="GO:1900449">
    <property type="term" value="P:regulation of glutamate receptor signaling pathway"/>
    <property type="evidence" value="ECO:0007669"/>
    <property type="project" value="InterPro"/>
</dbReference>
<dbReference type="InterPro" id="IPR042307">
    <property type="entry name" value="Reeler_sf"/>
</dbReference>
<proteinExistence type="predicted"/>
<organism evidence="5 6">
    <name type="scientific">Penaeus vannamei</name>
    <name type="common">Whiteleg shrimp</name>
    <name type="synonym">Litopenaeus vannamei</name>
    <dbReference type="NCBI Taxonomy" id="6689"/>
    <lineage>
        <taxon>Eukaryota</taxon>
        <taxon>Metazoa</taxon>
        <taxon>Ecdysozoa</taxon>
        <taxon>Arthropoda</taxon>
        <taxon>Crustacea</taxon>
        <taxon>Multicrustacea</taxon>
        <taxon>Malacostraca</taxon>
        <taxon>Eumalacostraca</taxon>
        <taxon>Eucarida</taxon>
        <taxon>Decapoda</taxon>
        <taxon>Dendrobranchiata</taxon>
        <taxon>Penaeoidea</taxon>
        <taxon>Penaeidae</taxon>
        <taxon>Penaeus</taxon>
    </lineage>
</organism>
<sequence length="255" mass="28306">MLQARKVAKGADGKAEVVGRFLQMHHRAKFLSCPNGSALENTVIHEEAPLRLANLTFVWMAPQMDLGDIQFVASILLDGGMKYKIFQSQPLSLNIYPVSTKDCAVVKSCFRYCTGYSGSDCQAHTARYTAAMEFTAAKTGVKFTLGGLLADEEGYLAIGFSRDGHQMTNADISVCYRSAEGEVGVEHYLLDNIDYMPDLHLAELQLESSDVDGDYVWCTFSRPIKGKDSAVLDLSEPTYYFYFLGQKERHGHLLT</sequence>
<dbReference type="Proteomes" id="UP000283509">
    <property type="component" value="Unassembled WGS sequence"/>
</dbReference>
<evidence type="ECO:0000259" key="4">
    <source>
        <dbReference type="PROSITE" id="PS50836"/>
    </source>
</evidence>
<name>A0A3R7M392_PENVA</name>
<dbReference type="Pfam" id="PF03351">
    <property type="entry name" value="DOMON"/>
    <property type="match status" value="1"/>
</dbReference>
<reference evidence="5 6" key="1">
    <citation type="submission" date="2018-04" db="EMBL/GenBank/DDBJ databases">
        <authorList>
            <person name="Zhang X."/>
            <person name="Yuan J."/>
            <person name="Li F."/>
            <person name="Xiang J."/>
        </authorList>
    </citation>
    <scope>NUCLEOTIDE SEQUENCE [LARGE SCALE GENOMIC DNA]</scope>
    <source>
        <tissue evidence="5">Muscle</tissue>
    </source>
</reference>
<evidence type="ECO:0000313" key="5">
    <source>
        <dbReference type="EMBL" id="ROT66046.1"/>
    </source>
</evidence>
<dbReference type="InterPro" id="IPR042789">
    <property type="entry name" value="FRRS1L"/>
</dbReference>
<dbReference type="SMART" id="SM00664">
    <property type="entry name" value="DoH"/>
    <property type="match status" value="1"/>
</dbReference>
<feature type="domain" description="DOMON" evidence="4">
    <location>
        <begin position="126"/>
        <end position="246"/>
    </location>
</feature>
<dbReference type="PROSITE" id="PS50836">
    <property type="entry name" value="DOMON"/>
    <property type="match status" value="1"/>
</dbReference>
<evidence type="ECO:0000256" key="1">
    <source>
        <dbReference type="ARBA" id="ARBA00001970"/>
    </source>
</evidence>
<protein>
    <recommendedName>
        <fullName evidence="4">DOMON domain-containing protein</fullName>
    </recommendedName>
</protein>
<dbReference type="InterPro" id="IPR002861">
    <property type="entry name" value="Reeler_dom"/>
</dbReference>
<comment type="caution">
    <text evidence="5">The sequence shown here is derived from an EMBL/GenBank/DDBJ whole genome shotgun (WGS) entry which is preliminary data.</text>
</comment>
<evidence type="ECO:0000256" key="2">
    <source>
        <dbReference type="ARBA" id="ARBA00004141"/>
    </source>
</evidence>